<dbReference type="Proteomes" id="UP000470772">
    <property type="component" value="Unassembled WGS sequence"/>
</dbReference>
<evidence type="ECO:0000313" key="2">
    <source>
        <dbReference type="Proteomes" id="UP000470772"/>
    </source>
</evidence>
<protein>
    <submittedName>
        <fullName evidence="1">Rubrerythrin</fullName>
    </submittedName>
</protein>
<comment type="caution">
    <text evidence="1">The sequence shown here is derived from an EMBL/GenBank/DDBJ whole genome shotgun (WGS) entry which is preliminary data.</text>
</comment>
<gene>
    <name evidence="1" type="ORF">GC250_07755</name>
</gene>
<sequence>MGGAKIRFRPKMVSETQKVTELLGKFAVTEDKAHTDEYNRVAMAAKAEGHADVEAMLCAYAAQEKEIADSARKVTELLGKFAVTEDKAHTDEYNRVAMAAKAEGHADVEAMLCAYAAQEKEIADSARKVTELLGKFAVTEDKAHTDEYNRVAMAAKAEGHADVEAMLCAYAAQEKEIADSARKVAGA</sequence>
<evidence type="ECO:0000313" key="1">
    <source>
        <dbReference type="EMBL" id="MUN29328.1"/>
    </source>
</evidence>
<accession>A0A6A9QNK8</accession>
<organism evidence="1 2">
    <name type="scientific">Sulfuracidifex metallicus DSM 6482 = JCM 9184</name>
    <dbReference type="NCBI Taxonomy" id="523847"/>
    <lineage>
        <taxon>Archaea</taxon>
        <taxon>Thermoproteota</taxon>
        <taxon>Thermoprotei</taxon>
        <taxon>Sulfolobales</taxon>
        <taxon>Sulfolobaceae</taxon>
        <taxon>Sulfuracidifex</taxon>
    </lineage>
</organism>
<dbReference type="AlphaFoldDB" id="A0A6A9QNK8"/>
<dbReference type="RefSeq" id="WP_156016906.1">
    <property type="nucleotide sequence ID" value="NZ_WGGD01000005.1"/>
</dbReference>
<dbReference type="EMBL" id="WGGD01000005">
    <property type="protein sequence ID" value="MUN29328.1"/>
    <property type="molecule type" value="Genomic_DNA"/>
</dbReference>
<dbReference type="SUPFAM" id="SSF47240">
    <property type="entry name" value="Ferritin-like"/>
    <property type="match status" value="3"/>
</dbReference>
<reference evidence="1 2" key="1">
    <citation type="submission" date="2019-10" db="EMBL/GenBank/DDBJ databases">
        <title>Sequencing and Assembly of Multiple Reported Metal-Biooxidizing Members of the Extremely Thermoacidophilic Archaeal Family Sulfolobaceae.</title>
        <authorList>
            <person name="Counts J.A."/>
            <person name="Kelly R.M."/>
        </authorList>
    </citation>
    <scope>NUCLEOTIDE SEQUENCE [LARGE SCALE GENOMIC DNA]</scope>
    <source>
        <strain evidence="1 2">DSM 6482</strain>
    </source>
</reference>
<dbReference type="InterPro" id="IPR009078">
    <property type="entry name" value="Ferritin-like_SF"/>
</dbReference>
<name>A0A6A9QNK8_SULME</name>
<proteinExistence type="predicted"/>
<keyword evidence="2" id="KW-1185">Reference proteome</keyword>